<feature type="non-terminal residue" evidence="1">
    <location>
        <position position="60"/>
    </location>
</feature>
<feature type="non-terminal residue" evidence="1">
    <location>
        <position position="1"/>
    </location>
</feature>
<accession>A0A8S2Z3R4</accession>
<dbReference type="Proteomes" id="UP000676336">
    <property type="component" value="Unassembled WGS sequence"/>
</dbReference>
<sequence>SEDNKLDEKVTATTTVEQQETSFQVNASATKPEQTTEDIIAQTQELIPTEQVVEIKPVTV</sequence>
<evidence type="ECO:0000313" key="3">
    <source>
        <dbReference type="EMBL" id="CAF4921822.1"/>
    </source>
</evidence>
<evidence type="ECO:0000313" key="1">
    <source>
        <dbReference type="EMBL" id="CAF4603413.1"/>
    </source>
</evidence>
<proteinExistence type="predicted"/>
<evidence type="ECO:0000313" key="4">
    <source>
        <dbReference type="Proteomes" id="UP000681967"/>
    </source>
</evidence>
<comment type="caution">
    <text evidence="1">The sequence shown here is derived from an EMBL/GenBank/DDBJ whole genome shotgun (WGS) entry which is preliminary data.</text>
</comment>
<protein>
    <submittedName>
        <fullName evidence="1">Uncharacterized protein</fullName>
    </submittedName>
</protein>
<evidence type="ECO:0000313" key="2">
    <source>
        <dbReference type="EMBL" id="CAF4623623.1"/>
    </source>
</evidence>
<dbReference type="Proteomes" id="UP000681967">
    <property type="component" value="Unassembled WGS sequence"/>
</dbReference>
<dbReference type="Proteomes" id="UP000681720">
    <property type="component" value="Unassembled WGS sequence"/>
</dbReference>
<reference evidence="1" key="1">
    <citation type="submission" date="2021-02" db="EMBL/GenBank/DDBJ databases">
        <authorList>
            <person name="Nowell W R."/>
        </authorList>
    </citation>
    <scope>NUCLEOTIDE SEQUENCE</scope>
</reference>
<dbReference type="EMBL" id="CAJOBI010108882">
    <property type="protein sequence ID" value="CAF4623623.1"/>
    <property type="molecule type" value="Genomic_DNA"/>
</dbReference>
<dbReference type="EMBL" id="CAJOBH010098997">
    <property type="protein sequence ID" value="CAF4603413.1"/>
    <property type="molecule type" value="Genomic_DNA"/>
</dbReference>
<name>A0A8S2Z3R4_9BILA</name>
<gene>
    <name evidence="1" type="ORF">BYL167_LOCUS40225</name>
    <name evidence="3" type="ORF">GIL414_LOCUS52853</name>
    <name evidence="2" type="ORF">SMN809_LOCUS39999</name>
</gene>
<dbReference type="AlphaFoldDB" id="A0A8S2Z3R4"/>
<dbReference type="EMBL" id="CAJOBJ010182021">
    <property type="protein sequence ID" value="CAF4921822.1"/>
    <property type="molecule type" value="Genomic_DNA"/>
</dbReference>
<organism evidence="1 4">
    <name type="scientific">Rotaria magnacalcarata</name>
    <dbReference type="NCBI Taxonomy" id="392030"/>
    <lineage>
        <taxon>Eukaryota</taxon>
        <taxon>Metazoa</taxon>
        <taxon>Spiralia</taxon>
        <taxon>Gnathifera</taxon>
        <taxon>Rotifera</taxon>
        <taxon>Eurotatoria</taxon>
        <taxon>Bdelloidea</taxon>
        <taxon>Philodinida</taxon>
        <taxon>Philodinidae</taxon>
        <taxon>Rotaria</taxon>
    </lineage>
</organism>